<gene>
    <name evidence="2" type="ORF">Tco_0749899</name>
</gene>
<dbReference type="InterPro" id="IPR035979">
    <property type="entry name" value="RBD_domain_sf"/>
</dbReference>
<sequence length="129" mass="14950">MDDFSPQGSKEREDGEIQATPNNNNMSSYNHEKRREGEDNGWKTVDRRRRKAHTKQETTTSYFFTDIPPGWNEVTLWKTFAKFGRVFDVYMAKKRRLMGKILGLPDSSTLPTQNHLKPLFNPSPLATTN</sequence>
<dbReference type="SUPFAM" id="SSF54928">
    <property type="entry name" value="RNA-binding domain, RBD"/>
    <property type="match status" value="1"/>
</dbReference>
<dbReference type="InterPro" id="IPR012677">
    <property type="entry name" value="Nucleotide-bd_a/b_plait_sf"/>
</dbReference>
<keyword evidence="2" id="KW-0548">Nucleotidyltransferase</keyword>
<evidence type="ECO:0000313" key="2">
    <source>
        <dbReference type="EMBL" id="GJS83358.1"/>
    </source>
</evidence>
<reference evidence="2" key="1">
    <citation type="journal article" date="2022" name="Int. J. Mol. Sci.">
        <title>Draft Genome of Tanacetum Coccineum: Genomic Comparison of Closely Related Tanacetum-Family Plants.</title>
        <authorList>
            <person name="Yamashiro T."/>
            <person name="Shiraishi A."/>
            <person name="Nakayama K."/>
            <person name="Satake H."/>
        </authorList>
    </citation>
    <scope>NUCLEOTIDE SEQUENCE</scope>
</reference>
<feature type="region of interest" description="Disordered" evidence="1">
    <location>
        <begin position="1"/>
        <end position="58"/>
    </location>
</feature>
<dbReference type="GO" id="GO:0003964">
    <property type="term" value="F:RNA-directed DNA polymerase activity"/>
    <property type="evidence" value="ECO:0007669"/>
    <property type="project" value="UniProtKB-KW"/>
</dbReference>
<reference evidence="2" key="2">
    <citation type="submission" date="2022-01" db="EMBL/GenBank/DDBJ databases">
        <authorList>
            <person name="Yamashiro T."/>
            <person name="Shiraishi A."/>
            <person name="Satake H."/>
            <person name="Nakayama K."/>
        </authorList>
    </citation>
    <scope>NUCLEOTIDE SEQUENCE</scope>
</reference>
<evidence type="ECO:0000256" key="1">
    <source>
        <dbReference type="SAM" id="MobiDB-lite"/>
    </source>
</evidence>
<proteinExistence type="predicted"/>
<comment type="caution">
    <text evidence="2">The sequence shown here is derived from an EMBL/GenBank/DDBJ whole genome shotgun (WGS) entry which is preliminary data.</text>
</comment>
<dbReference type="Proteomes" id="UP001151760">
    <property type="component" value="Unassembled WGS sequence"/>
</dbReference>
<dbReference type="EMBL" id="BQNB010010895">
    <property type="protein sequence ID" value="GJS83358.1"/>
    <property type="molecule type" value="Genomic_DNA"/>
</dbReference>
<dbReference type="CDD" id="cd00590">
    <property type="entry name" value="RRM_SF"/>
    <property type="match status" value="1"/>
</dbReference>
<feature type="compositionally biased region" description="Polar residues" evidence="1">
    <location>
        <begin position="19"/>
        <end position="29"/>
    </location>
</feature>
<dbReference type="Gene3D" id="3.30.70.330">
    <property type="match status" value="1"/>
</dbReference>
<keyword evidence="2" id="KW-0695">RNA-directed DNA polymerase</keyword>
<accession>A0ABQ4Z2X7</accession>
<evidence type="ECO:0000313" key="3">
    <source>
        <dbReference type="Proteomes" id="UP001151760"/>
    </source>
</evidence>
<name>A0ABQ4Z2X7_9ASTR</name>
<keyword evidence="2" id="KW-0808">Transferase</keyword>
<feature type="compositionally biased region" description="Basic and acidic residues" evidence="1">
    <location>
        <begin position="30"/>
        <end position="45"/>
    </location>
</feature>
<keyword evidence="3" id="KW-1185">Reference proteome</keyword>
<protein>
    <submittedName>
        <fullName evidence="2">RNA-directed DNA polymerase, eukaryota</fullName>
    </submittedName>
</protein>
<organism evidence="2 3">
    <name type="scientific">Tanacetum coccineum</name>
    <dbReference type="NCBI Taxonomy" id="301880"/>
    <lineage>
        <taxon>Eukaryota</taxon>
        <taxon>Viridiplantae</taxon>
        <taxon>Streptophyta</taxon>
        <taxon>Embryophyta</taxon>
        <taxon>Tracheophyta</taxon>
        <taxon>Spermatophyta</taxon>
        <taxon>Magnoliopsida</taxon>
        <taxon>eudicotyledons</taxon>
        <taxon>Gunneridae</taxon>
        <taxon>Pentapetalae</taxon>
        <taxon>asterids</taxon>
        <taxon>campanulids</taxon>
        <taxon>Asterales</taxon>
        <taxon>Asteraceae</taxon>
        <taxon>Asteroideae</taxon>
        <taxon>Anthemideae</taxon>
        <taxon>Anthemidinae</taxon>
        <taxon>Tanacetum</taxon>
    </lineage>
</organism>